<reference evidence="2 3" key="1">
    <citation type="submission" date="2020-02" db="EMBL/GenBank/DDBJ databases">
        <authorList>
            <person name="Hogendoorn C."/>
        </authorList>
    </citation>
    <scope>NUCLEOTIDE SEQUENCE [LARGE SCALE GENOMIC DNA]</scope>
    <source>
        <strain evidence="2">R501</strain>
    </source>
</reference>
<evidence type="ECO:0000313" key="2">
    <source>
        <dbReference type="EMBL" id="CAB1127847.1"/>
    </source>
</evidence>
<dbReference type="PANTHER" id="PTHR12526">
    <property type="entry name" value="GLYCOSYLTRANSFERASE"/>
    <property type="match status" value="1"/>
</dbReference>
<sequence>MRVAFVAGHMTGRGGSESLLKAVVPRLEARGHLVSCWISDRSDDPNWEEMVHPRYYVSPEEPVCRSLLGADWHWAHAACLQERLARAGTAPDVAVVMSPVLAPVARLAVGRRTPVLTWMQATVRAFGDMVRFLRFADGHLAIARGLEEELKQVTPEIPVHYVPLGVSQDAAPVTRAARTTFLYIGRLDNRQKRLDKLLRALQPFRGQSWELRVIGDGADRAALQQLATQLGIDTHVHWEGFHPDPWTLVQAATALVLPSDWEGFGLVLVESLVRGVPVVASDCPVGPGDIVRHGENGWLFPPQDVGALQRLLGGIIGGHVRLPQPEVCRASAARFSVEDMVSKLENVFNNVVALR</sequence>
<evidence type="ECO:0000259" key="1">
    <source>
        <dbReference type="Pfam" id="PF00534"/>
    </source>
</evidence>
<dbReference type="AlphaFoldDB" id="A0A6F8ZDL5"/>
<dbReference type="GO" id="GO:0016757">
    <property type="term" value="F:glycosyltransferase activity"/>
    <property type="evidence" value="ECO:0007669"/>
    <property type="project" value="InterPro"/>
</dbReference>
<dbReference type="Gene3D" id="3.40.50.2000">
    <property type="entry name" value="Glycogen Phosphorylase B"/>
    <property type="match status" value="2"/>
</dbReference>
<gene>
    <name evidence="2" type="ORF">R50_0341</name>
</gene>
<dbReference type="KEGG" id="hfv:R50_0341"/>
<protein>
    <submittedName>
        <fullName evidence="2">Putative Glycosyl transferase group 1</fullName>
    </submittedName>
</protein>
<name>A0A6F8ZDL5_9FIRM</name>
<dbReference type="EMBL" id="LR778114">
    <property type="protein sequence ID" value="CAB1127847.1"/>
    <property type="molecule type" value="Genomic_DNA"/>
</dbReference>
<keyword evidence="2" id="KW-0808">Transferase</keyword>
<keyword evidence="3" id="KW-1185">Reference proteome</keyword>
<dbReference type="CDD" id="cd03811">
    <property type="entry name" value="GT4_GT28_WabH-like"/>
    <property type="match status" value="1"/>
</dbReference>
<dbReference type="Pfam" id="PF00534">
    <property type="entry name" value="Glycos_transf_1"/>
    <property type="match status" value="1"/>
</dbReference>
<dbReference type="Proteomes" id="UP000503399">
    <property type="component" value="Chromosome"/>
</dbReference>
<dbReference type="SUPFAM" id="SSF53756">
    <property type="entry name" value="UDP-Glycosyltransferase/glycogen phosphorylase"/>
    <property type="match status" value="1"/>
</dbReference>
<organism evidence="2 3">
    <name type="scientific">Candidatus Hydrogenisulfobacillus filiaventi</name>
    <dbReference type="NCBI Taxonomy" id="2707344"/>
    <lineage>
        <taxon>Bacteria</taxon>
        <taxon>Bacillati</taxon>
        <taxon>Bacillota</taxon>
        <taxon>Clostridia</taxon>
        <taxon>Eubacteriales</taxon>
        <taxon>Clostridiales Family XVII. Incertae Sedis</taxon>
        <taxon>Candidatus Hydrogenisulfobacillus</taxon>
    </lineage>
</organism>
<proteinExistence type="predicted"/>
<feature type="domain" description="Glycosyl transferase family 1" evidence="1">
    <location>
        <begin position="178"/>
        <end position="311"/>
    </location>
</feature>
<dbReference type="InterPro" id="IPR001296">
    <property type="entry name" value="Glyco_trans_1"/>
</dbReference>
<evidence type="ECO:0000313" key="3">
    <source>
        <dbReference type="Proteomes" id="UP000503399"/>
    </source>
</evidence>
<accession>A0A6F8ZDL5</accession>